<organism evidence="1 2">
    <name type="scientific">Candidatus Zambryskibacteria bacterium RIFOXYC1_FULL_39_10</name>
    <dbReference type="NCBI Taxonomy" id="1802779"/>
    <lineage>
        <taxon>Bacteria</taxon>
        <taxon>Candidatus Zambryskiibacteriota</taxon>
    </lineage>
</organism>
<proteinExistence type="predicted"/>
<dbReference type="AlphaFoldDB" id="A0A1G2V467"/>
<comment type="caution">
    <text evidence="1">The sequence shown here is derived from an EMBL/GenBank/DDBJ whole genome shotgun (WGS) entry which is preliminary data.</text>
</comment>
<dbReference type="EMBL" id="MHWW01000002">
    <property type="protein sequence ID" value="OHB16404.1"/>
    <property type="molecule type" value="Genomic_DNA"/>
</dbReference>
<gene>
    <name evidence="1" type="ORF">A2431_01755</name>
</gene>
<reference evidence="1 2" key="1">
    <citation type="journal article" date="2016" name="Nat. Commun.">
        <title>Thousands of microbial genomes shed light on interconnected biogeochemical processes in an aquifer system.</title>
        <authorList>
            <person name="Anantharaman K."/>
            <person name="Brown C.T."/>
            <person name="Hug L.A."/>
            <person name="Sharon I."/>
            <person name="Castelle C.J."/>
            <person name="Probst A.J."/>
            <person name="Thomas B.C."/>
            <person name="Singh A."/>
            <person name="Wilkins M.J."/>
            <person name="Karaoz U."/>
            <person name="Brodie E.L."/>
            <person name="Williams K.H."/>
            <person name="Hubbard S.S."/>
            <person name="Banfield J.F."/>
        </authorList>
    </citation>
    <scope>NUCLEOTIDE SEQUENCE [LARGE SCALE GENOMIC DNA]</scope>
</reference>
<protein>
    <submittedName>
        <fullName evidence="1">Uncharacterized protein</fullName>
    </submittedName>
</protein>
<evidence type="ECO:0000313" key="2">
    <source>
        <dbReference type="Proteomes" id="UP000177697"/>
    </source>
</evidence>
<accession>A0A1G2V467</accession>
<name>A0A1G2V467_9BACT</name>
<dbReference type="Proteomes" id="UP000177697">
    <property type="component" value="Unassembled WGS sequence"/>
</dbReference>
<sequence>MSEETKRIKFGDAIAGLTKVLHIPHCPKCEKRRQILNDIQSLGIKEVVRRLREVGESNTNVKNKDVKEIMEKLEDCCN</sequence>
<evidence type="ECO:0000313" key="1">
    <source>
        <dbReference type="EMBL" id="OHB16404.1"/>
    </source>
</evidence>